<evidence type="ECO:0000256" key="6">
    <source>
        <dbReference type="ARBA" id="ARBA00022807"/>
    </source>
</evidence>
<dbReference type="GO" id="GO:0004843">
    <property type="term" value="F:cysteine-type deubiquitinase activity"/>
    <property type="evidence" value="ECO:0007669"/>
    <property type="project" value="UniProtKB-EC"/>
</dbReference>
<dbReference type="CDD" id="cd02257">
    <property type="entry name" value="Peptidase_C19"/>
    <property type="match status" value="1"/>
</dbReference>
<evidence type="ECO:0000256" key="7">
    <source>
        <dbReference type="SAM" id="MobiDB-lite"/>
    </source>
</evidence>
<gene>
    <name evidence="10" type="primary">LOC120253678</name>
</gene>
<feature type="region of interest" description="Disordered" evidence="7">
    <location>
        <begin position="1"/>
        <end position="77"/>
    </location>
</feature>
<name>A0AB40ASE5_DIOCR</name>
<evidence type="ECO:0000256" key="1">
    <source>
        <dbReference type="ARBA" id="ARBA00000707"/>
    </source>
</evidence>
<keyword evidence="5" id="KW-0378">Hydrolase</keyword>
<dbReference type="InterPro" id="IPR044635">
    <property type="entry name" value="UBP14-like"/>
</dbReference>
<dbReference type="AlphaFoldDB" id="A0AB40ASE5"/>
<feature type="compositionally biased region" description="Basic and acidic residues" evidence="7">
    <location>
        <begin position="62"/>
        <end position="77"/>
    </location>
</feature>
<keyword evidence="6" id="KW-0788">Thiol protease</keyword>
<dbReference type="RefSeq" id="XP_039117892.1">
    <property type="nucleotide sequence ID" value="XM_039261958.1"/>
</dbReference>
<dbReference type="Proteomes" id="UP001515500">
    <property type="component" value="Unplaced"/>
</dbReference>
<evidence type="ECO:0000313" key="9">
    <source>
        <dbReference type="Proteomes" id="UP001515500"/>
    </source>
</evidence>
<protein>
    <recommendedName>
        <fullName evidence="2">ubiquitinyl hydrolase 1</fullName>
        <ecNumber evidence="2">3.4.19.12</ecNumber>
    </recommendedName>
</protein>
<sequence>MAPWKRQSNRRSGVKKENNIEVTQQSQVTNPPRQQQKLQGRQVPSRYMEGLSKSVENAQQQAKKDLSKGAHEQKGSELGEVVHDVEALEKGTIAKAGMDVMTPRGLKNPGKLSLAQFNAVSSTFLLHCFVSVVCELDKCHIKKRILYELVGSVTHHGSKSSTGHYTADIKYLDGPWMRCDDEKVAPVSSSDVFHDQAYILLYERICCCDCAFQGQI</sequence>
<keyword evidence="9" id="KW-1185">Reference proteome</keyword>
<evidence type="ECO:0000256" key="2">
    <source>
        <dbReference type="ARBA" id="ARBA00012759"/>
    </source>
</evidence>
<evidence type="ECO:0000313" key="10">
    <source>
        <dbReference type="RefSeq" id="XP_039117892.1"/>
    </source>
</evidence>
<reference evidence="10" key="1">
    <citation type="submission" date="2025-08" db="UniProtKB">
        <authorList>
            <consortium name="RefSeq"/>
        </authorList>
    </citation>
    <scope>IDENTIFICATION</scope>
</reference>
<evidence type="ECO:0000259" key="8">
    <source>
        <dbReference type="PROSITE" id="PS50235"/>
    </source>
</evidence>
<evidence type="ECO:0000256" key="5">
    <source>
        <dbReference type="ARBA" id="ARBA00022801"/>
    </source>
</evidence>
<dbReference type="PANTHER" id="PTHR43982">
    <property type="entry name" value="UBIQUITIN CARBOXYL-TERMINAL HYDROLASE"/>
    <property type="match status" value="1"/>
</dbReference>
<feature type="compositionally biased region" description="Polar residues" evidence="7">
    <location>
        <begin position="20"/>
        <end position="39"/>
    </location>
</feature>
<evidence type="ECO:0000256" key="4">
    <source>
        <dbReference type="ARBA" id="ARBA00022786"/>
    </source>
</evidence>
<dbReference type="GeneID" id="120253678"/>
<dbReference type="Pfam" id="PF00443">
    <property type="entry name" value="UCH"/>
    <property type="match status" value="1"/>
</dbReference>
<dbReference type="InterPro" id="IPR001394">
    <property type="entry name" value="Peptidase_C19_UCH"/>
</dbReference>
<feature type="domain" description="USP" evidence="8">
    <location>
        <begin position="1"/>
        <end position="205"/>
    </location>
</feature>
<dbReference type="GO" id="GO:0043161">
    <property type="term" value="P:proteasome-mediated ubiquitin-dependent protein catabolic process"/>
    <property type="evidence" value="ECO:0007669"/>
    <property type="project" value="InterPro"/>
</dbReference>
<comment type="catalytic activity">
    <reaction evidence="1">
        <text>Thiol-dependent hydrolysis of ester, thioester, amide, peptide and isopeptide bonds formed by the C-terminal Gly of ubiquitin (a 76-residue protein attached to proteins as an intracellular targeting signal).</text>
        <dbReference type="EC" id="3.4.19.12"/>
    </reaction>
</comment>
<accession>A0AB40ASE5</accession>
<dbReference type="PANTHER" id="PTHR43982:SF1">
    <property type="entry name" value="UBIQUITIN CARBOXYL-TERMINAL HYDROLASE 14"/>
    <property type="match status" value="1"/>
</dbReference>
<keyword evidence="3" id="KW-0645">Protease</keyword>
<dbReference type="EC" id="3.4.19.12" evidence="2"/>
<dbReference type="PROSITE" id="PS50235">
    <property type="entry name" value="USP_3"/>
    <property type="match status" value="1"/>
</dbReference>
<dbReference type="GO" id="GO:0016579">
    <property type="term" value="P:protein deubiquitination"/>
    <property type="evidence" value="ECO:0007669"/>
    <property type="project" value="InterPro"/>
</dbReference>
<evidence type="ECO:0000256" key="3">
    <source>
        <dbReference type="ARBA" id="ARBA00022670"/>
    </source>
</evidence>
<keyword evidence="4" id="KW-0833">Ubl conjugation pathway</keyword>
<dbReference type="InterPro" id="IPR028889">
    <property type="entry name" value="USP"/>
</dbReference>
<dbReference type="Gene3D" id="3.90.70.10">
    <property type="entry name" value="Cysteine proteinases"/>
    <property type="match status" value="1"/>
</dbReference>
<proteinExistence type="predicted"/>
<dbReference type="InterPro" id="IPR038765">
    <property type="entry name" value="Papain-like_cys_pep_sf"/>
</dbReference>
<dbReference type="GO" id="GO:0070628">
    <property type="term" value="F:proteasome binding"/>
    <property type="evidence" value="ECO:0007669"/>
    <property type="project" value="TreeGrafter"/>
</dbReference>
<organism evidence="9 10">
    <name type="scientific">Dioscorea cayennensis subsp. rotundata</name>
    <name type="common">White Guinea yam</name>
    <name type="synonym">Dioscorea rotundata</name>
    <dbReference type="NCBI Taxonomy" id="55577"/>
    <lineage>
        <taxon>Eukaryota</taxon>
        <taxon>Viridiplantae</taxon>
        <taxon>Streptophyta</taxon>
        <taxon>Embryophyta</taxon>
        <taxon>Tracheophyta</taxon>
        <taxon>Spermatophyta</taxon>
        <taxon>Magnoliopsida</taxon>
        <taxon>Liliopsida</taxon>
        <taxon>Dioscoreales</taxon>
        <taxon>Dioscoreaceae</taxon>
        <taxon>Dioscorea</taxon>
    </lineage>
</organism>
<dbReference type="GO" id="GO:0061136">
    <property type="term" value="P:regulation of proteasomal protein catabolic process"/>
    <property type="evidence" value="ECO:0007669"/>
    <property type="project" value="TreeGrafter"/>
</dbReference>
<dbReference type="SUPFAM" id="SSF54001">
    <property type="entry name" value="Cysteine proteinases"/>
    <property type="match status" value="1"/>
</dbReference>